<feature type="region of interest" description="Disordered" evidence="1">
    <location>
        <begin position="1"/>
        <end position="23"/>
    </location>
</feature>
<gene>
    <name evidence="2" type="ORF">AUK05_03355</name>
</gene>
<dbReference type="STRING" id="1805376.AUK05_03355"/>
<organism evidence="2 3">
    <name type="scientific">Candidatus Shapirobacteria bacterium CG2_30_35_20</name>
    <dbReference type="NCBI Taxonomy" id="1805376"/>
    <lineage>
        <taxon>Bacteria</taxon>
        <taxon>Candidatus Shapironibacteriota</taxon>
    </lineage>
</organism>
<dbReference type="AlphaFoldDB" id="A0A1J5I0D7"/>
<evidence type="ECO:0000313" key="3">
    <source>
        <dbReference type="Proteomes" id="UP000182344"/>
    </source>
</evidence>
<accession>A0A1J5I0D7</accession>
<dbReference type="EMBL" id="MNZO01000049">
    <property type="protein sequence ID" value="OIP86551.1"/>
    <property type="molecule type" value="Genomic_DNA"/>
</dbReference>
<comment type="caution">
    <text evidence="2">The sequence shown here is derived from an EMBL/GenBank/DDBJ whole genome shotgun (WGS) entry which is preliminary data.</text>
</comment>
<evidence type="ECO:0000256" key="1">
    <source>
        <dbReference type="SAM" id="MobiDB-lite"/>
    </source>
</evidence>
<protein>
    <submittedName>
        <fullName evidence="2">Uncharacterized protein</fullName>
    </submittedName>
</protein>
<reference evidence="2 3" key="1">
    <citation type="journal article" date="2016" name="Environ. Microbiol.">
        <title>Genomic resolution of a cold subsurface aquifer community provides metabolic insights for novel microbes adapted to high CO concentrations.</title>
        <authorList>
            <person name="Probst A.J."/>
            <person name="Castelle C.J."/>
            <person name="Singh A."/>
            <person name="Brown C.T."/>
            <person name="Anantharaman K."/>
            <person name="Sharon I."/>
            <person name="Hug L.A."/>
            <person name="Burstein D."/>
            <person name="Emerson J.B."/>
            <person name="Thomas B.C."/>
            <person name="Banfield J.F."/>
        </authorList>
    </citation>
    <scope>NUCLEOTIDE SEQUENCE [LARGE SCALE GENOMIC DNA]</scope>
    <source>
        <strain evidence="2">CG2_30_35_20</strain>
    </source>
</reference>
<name>A0A1J5I0D7_9BACT</name>
<evidence type="ECO:0000313" key="2">
    <source>
        <dbReference type="EMBL" id="OIP86551.1"/>
    </source>
</evidence>
<dbReference type="Proteomes" id="UP000182344">
    <property type="component" value="Unassembled WGS sequence"/>
</dbReference>
<proteinExistence type="predicted"/>
<sequence>MSDEYGEFSERTPKSKPSTTSHMTLERAIDLGECDEDFLSTFPEWQKLSNNIRFNYLLKAIKNRRQFLRLNYAETFNLLDFSQKPELAEVLNKINSRLIELQKEEENYRVKYSSKL</sequence>